<sequence>MMTHFVHVYVLLLGYFLLNDASKPDDPLQGTNPVCADICASSEAHVELDLSEPRIQRENERAQVTLHPTGSGRCREPALLEIPLSKLGPHGIVKFDLSFGPVLHNYSIDIGFTYEENTTVHSVNIFNQQVSIEYRLNNEQHIDISEQSVTLLEPGEDLTIYISNEWIQIENKLRQHPKLTVQFNRTDALFFNPNASHLSVGLNRNINGKQTGIGLCFANLTFIECFADKESALDIDVNNKTYVQRDLENINWISHLTYLDPNADVRECTAQGVVRLTFDPFGSRRIARFDLSMGSQIHGFTFNIGDSATNNGYGGDGGTTSNSAEIHSNDNRFYIWANTKICGDTLLLKIDYNVIEPFDNITILVSNERVELTNHRSYHQILSNPYLYALARQNVTCNCFDSLCYPGVQPDNDIYFGINRVIGGTYRPGTGVCDANVNWIQCKKIDVSPRNKYEPVTTPELTTTTTTTTTIISSTIPIDITMKLPEHSTEVINHMEISLLTMTTEGNNQNDTLASIGSTMIYSDETTTEQHIITSTENQVDYMTTTDIDTRQPIELTSQLSSVYEATSSTPRLIHLLTNSSQFLTTEEITQRTTATTITTTEIATHLTTSFNPCTLENLRANFVYHEYPLDKHKFVFCDSEGKMNIIACSPNYVWSQSEQSCVLPG</sequence>
<reference evidence="2" key="1">
    <citation type="submission" date="2021-02" db="EMBL/GenBank/DDBJ databases">
        <authorList>
            <person name="Nowell W R."/>
        </authorList>
    </citation>
    <scope>NUCLEOTIDE SEQUENCE</scope>
</reference>
<dbReference type="SUPFAM" id="SSF57625">
    <property type="entry name" value="Invertebrate chitin-binding proteins"/>
    <property type="match status" value="1"/>
</dbReference>
<proteinExistence type="predicted"/>
<comment type="caution">
    <text evidence="2">The sequence shown here is derived from an EMBL/GenBank/DDBJ whole genome shotgun (WGS) entry which is preliminary data.</text>
</comment>
<keyword evidence="1" id="KW-0732">Signal</keyword>
<dbReference type="GO" id="GO:0008061">
    <property type="term" value="F:chitin binding"/>
    <property type="evidence" value="ECO:0007669"/>
    <property type="project" value="InterPro"/>
</dbReference>
<dbReference type="EMBL" id="CAJNOJ010000191">
    <property type="protein sequence ID" value="CAF1268115.1"/>
    <property type="molecule type" value="Genomic_DNA"/>
</dbReference>
<feature type="signal peptide" evidence="1">
    <location>
        <begin position="1"/>
        <end position="21"/>
    </location>
</feature>
<gene>
    <name evidence="2" type="ORF">EDS130_LOCUS28881</name>
</gene>
<name>A0A815BBB3_ADIRI</name>
<evidence type="ECO:0008006" key="4">
    <source>
        <dbReference type="Google" id="ProtNLM"/>
    </source>
</evidence>
<protein>
    <recommendedName>
        <fullName evidence="4">Chitin-binding type-2 domain-containing protein</fullName>
    </recommendedName>
</protein>
<organism evidence="2 3">
    <name type="scientific">Adineta ricciae</name>
    <name type="common">Rotifer</name>
    <dbReference type="NCBI Taxonomy" id="249248"/>
    <lineage>
        <taxon>Eukaryota</taxon>
        <taxon>Metazoa</taxon>
        <taxon>Spiralia</taxon>
        <taxon>Gnathifera</taxon>
        <taxon>Rotifera</taxon>
        <taxon>Eurotatoria</taxon>
        <taxon>Bdelloidea</taxon>
        <taxon>Adinetida</taxon>
        <taxon>Adinetidae</taxon>
        <taxon>Adineta</taxon>
    </lineage>
</organism>
<feature type="chain" id="PRO_5032606480" description="Chitin-binding type-2 domain-containing protein" evidence="1">
    <location>
        <begin position="22"/>
        <end position="666"/>
    </location>
</feature>
<evidence type="ECO:0000313" key="2">
    <source>
        <dbReference type="EMBL" id="CAF1268115.1"/>
    </source>
</evidence>
<accession>A0A815BBB3</accession>
<dbReference type="AlphaFoldDB" id="A0A815BBB3"/>
<evidence type="ECO:0000313" key="3">
    <source>
        <dbReference type="Proteomes" id="UP000663852"/>
    </source>
</evidence>
<dbReference type="InterPro" id="IPR036508">
    <property type="entry name" value="Chitin-bd_dom_sf"/>
</dbReference>
<dbReference type="OrthoDB" id="10024657at2759"/>
<evidence type="ECO:0000256" key="1">
    <source>
        <dbReference type="SAM" id="SignalP"/>
    </source>
</evidence>
<dbReference type="Proteomes" id="UP000663852">
    <property type="component" value="Unassembled WGS sequence"/>
</dbReference>